<dbReference type="GO" id="GO:0003677">
    <property type="term" value="F:DNA binding"/>
    <property type="evidence" value="ECO:0007669"/>
    <property type="project" value="UniProtKB-UniRule"/>
</dbReference>
<dbReference type="Proteomes" id="UP001042704">
    <property type="component" value="Chromosome"/>
</dbReference>
<dbReference type="Pfam" id="PF00633">
    <property type="entry name" value="HHH"/>
    <property type="match status" value="1"/>
</dbReference>
<feature type="binding site" evidence="13">
    <location>
        <position position="205"/>
    </location>
    <ligand>
        <name>[4Fe-4S] cluster</name>
        <dbReference type="ChEBI" id="CHEBI:49883"/>
    </ligand>
</feature>
<name>A0A8A3S4Q7_9EURY</name>
<dbReference type="GO" id="GO:0006285">
    <property type="term" value="P:base-excision repair, AP site formation"/>
    <property type="evidence" value="ECO:0007669"/>
    <property type="project" value="TreeGrafter"/>
</dbReference>
<evidence type="ECO:0000256" key="9">
    <source>
        <dbReference type="ARBA" id="ARBA00023204"/>
    </source>
</evidence>
<dbReference type="GO" id="GO:0051539">
    <property type="term" value="F:4 iron, 4 sulfur cluster binding"/>
    <property type="evidence" value="ECO:0007669"/>
    <property type="project" value="UniProtKB-UniRule"/>
</dbReference>
<keyword evidence="8 13" id="KW-0238">DNA-binding</keyword>
<keyword evidence="11 13" id="KW-0326">Glycosidase</keyword>
<dbReference type="FunFam" id="1.10.340.30:FF:000001">
    <property type="entry name" value="Endonuclease III"/>
    <property type="match status" value="1"/>
</dbReference>
<dbReference type="InterPro" id="IPR005759">
    <property type="entry name" value="Nth"/>
</dbReference>
<dbReference type="InterPro" id="IPR011257">
    <property type="entry name" value="DNA_glycosylase"/>
</dbReference>
<dbReference type="HAMAP" id="MF_00942">
    <property type="entry name" value="Nth"/>
    <property type="match status" value="1"/>
</dbReference>
<evidence type="ECO:0000256" key="11">
    <source>
        <dbReference type="ARBA" id="ARBA00023295"/>
    </source>
</evidence>
<comment type="catalytic activity">
    <reaction evidence="12">
        <text>Hydrolyzes mismatched double-stranded DNA and polynucleotides, releasing free thymine.</text>
        <dbReference type="EC" id="3.2.2.29"/>
    </reaction>
</comment>
<evidence type="ECO:0000256" key="2">
    <source>
        <dbReference type="ARBA" id="ARBA00022485"/>
    </source>
</evidence>
<dbReference type="PANTHER" id="PTHR10359:SF18">
    <property type="entry name" value="ENDONUCLEASE III"/>
    <property type="match status" value="1"/>
</dbReference>
<dbReference type="Gene3D" id="1.10.1670.10">
    <property type="entry name" value="Helix-hairpin-Helix base-excision DNA repair enzymes (C-terminal)"/>
    <property type="match status" value="1"/>
</dbReference>
<evidence type="ECO:0000259" key="14">
    <source>
        <dbReference type="SMART" id="SM00478"/>
    </source>
</evidence>
<dbReference type="GO" id="GO:0140078">
    <property type="term" value="F:class I DNA-(apurinic or apyrimidinic site) endonuclease activity"/>
    <property type="evidence" value="ECO:0007669"/>
    <property type="project" value="UniProtKB-EC"/>
</dbReference>
<evidence type="ECO:0000256" key="6">
    <source>
        <dbReference type="ARBA" id="ARBA00023004"/>
    </source>
</evidence>
<dbReference type="Pfam" id="PF10576">
    <property type="entry name" value="EndIII_4Fe-2S"/>
    <property type="match status" value="1"/>
</dbReference>
<keyword evidence="15" id="KW-0255">Endonuclease</keyword>
<dbReference type="Pfam" id="PF00730">
    <property type="entry name" value="HhH-GPD"/>
    <property type="match status" value="1"/>
</dbReference>
<dbReference type="GO" id="GO:0046872">
    <property type="term" value="F:metal ion binding"/>
    <property type="evidence" value="ECO:0007669"/>
    <property type="project" value="UniProtKB-KW"/>
</dbReference>
<dbReference type="Gene3D" id="1.10.340.30">
    <property type="entry name" value="Hypothetical protein, domain 2"/>
    <property type="match status" value="1"/>
</dbReference>
<feature type="domain" description="HhH-GPD" evidence="14">
    <location>
        <begin position="39"/>
        <end position="187"/>
    </location>
</feature>
<dbReference type="GeneID" id="76423442"/>
<evidence type="ECO:0000256" key="4">
    <source>
        <dbReference type="ARBA" id="ARBA00022763"/>
    </source>
</evidence>
<dbReference type="PIRSF" id="PIRSF001435">
    <property type="entry name" value="Nth"/>
    <property type="match status" value="1"/>
</dbReference>
<sequence length="223" mass="24473">MDRKTACTIYQTLNARYPRTIEGGISYGDPFGVLVLTILSAQTTDRAVAAVGPVLFSRYPTPEALAAADPGEVGEIIRPTGFYRVKARHIIGAARMIVDECGGEVPRTLDGLTRLPGVGRKTANIVLSNAYGTDEGIAVDTHVRRISRLLGLTDETDPEKVERDLMTTFPREVWGDINALLVQHGRAICIARRPRCEACILATWCRYFREEGEVQGSRGAKTR</sequence>
<dbReference type="InterPro" id="IPR004035">
    <property type="entry name" value="Endouclease-III_FeS-bd_BS"/>
</dbReference>
<feature type="binding site" evidence="13">
    <location>
        <position position="199"/>
    </location>
    <ligand>
        <name>[4Fe-4S] cluster</name>
        <dbReference type="ChEBI" id="CHEBI:49883"/>
    </ligand>
</feature>
<keyword evidence="16" id="KW-1185">Reference proteome</keyword>
<dbReference type="InterPro" id="IPR023170">
    <property type="entry name" value="HhH_base_excis_C"/>
</dbReference>
<dbReference type="InterPro" id="IPR003651">
    <property type="entry name" value="Endonuclease3_FeS-loop_motif"/>
</dbReference>
<dbReference type="EC" id="4.2.99.18" evidence="13"/>
<feature type="binding site" evidence="13">
    <location>
        <position position="196"/>
    </location>
    <ligand>
        <name>[4Fe-4S] cluster</name>
        <dbReference type="ChEBI" id="CHEBI:49883"/>
    </ligand>
</feature>
<dbReference type="SMART" id="SM00478">
    <property type="entry name" value="ENDO3c"/>
    <property type="match status" value="1"/>
</dbReference>
<evidence type="ECO:0000313" key="15">
    <source>
        <dbReference type="EMBL" id="QSZ66670.1"/>
    </source>
</evidence>
<dbReference type="PROSITE" id="PS00764">
    <property type="entry name" value="ENDONUCLEASE_III_1"/>
    <property type="match status" value="1"/>
</dbReference>
<comment type="function">
    <text evidence="13">DNA repair enzyme that has both DNA N-glycosylase activity and AP-lyase activity. The DNA N-glycosylase activity releases various damaged pyrimidines from DNA by cleaving the N-glycosidic bond, leaving an AP (apurinic/apyrimidinic) site. The AP-lyase activity cleaves the phosphodiester bond 3' to the AP site by a beta-elimination, leaving a 3'-terminal unsaturated sugar and a product with a terminal 5'-phosphate.</text>
</comment>
<keyword evidence="2 13" id="KW-0004">4Fe-4S</keyword>
<keyword evidence="4 13" id="KW-0227">DNA damage</keyword>
<dbReference type="SUPFAM" id="SSF48150">
    <property type="entry name" value="DNA-glycosylase"/>
    <property type="match status" value="1"/>
</dbReference>
<dbReference type="AlphaFoldDB" id="A0A8A3S4Q7"/>
<keyword evidence="9 13" id="KW-0234">DNA repair</keyword>
<dbReference type="InterPro" id="IPR000445">
    <property type="entry name" value="HhH_motif"/>
</dbReference>
<keyword evidence="15" id="KW-0540">Nuclease</keyword>
<evidence type="ECO:0000256" key="13">
    <source>
        <dbReference type="HAMAP-Rule" id="MF_00942"/>
    </source>
</evidence>
<comment type="similarity">
    <text evidence="1 13">Belongs to the Nth/MutY family.</text>
</comment>
<evidence type="ECO:0000256" key="3">
    <source>
        <dbReference type="ARBA" id="ARBA00022723"/>
    </source>
</evidence>
<accession>A0A8A3S4Q7</accession>
<proteinExistence type="inferred from homology"/>
<keyword evidence="7 13" id="KW-0411">Iron-sulfur</keyword>
<reference evidence="15" key="2">
    <citation type="submission" date="2019-02" db="EMBL/GenBank/DDBJ databases">
        <authorList>
            <person name="Chen S.-C."/>
            <person name="Chien H.-H."/>
            <person name="Lai M.-C."/>
        </authorList>
    </citation>
    <scope>NUCLEOTIDE SEQUENCE</scope>
    <source>
        <strain evidence="15">N2F9704</strain>
    </source>
</reference>
<dbReference type="EMBL" id="CP036172">
    <property type="protein sequence ID" value="QSZ66670.1"/>
    <property type="molecule type" value="Genomic_DNA"/>
</dbReference>
<dbReference type="GO" id="GO:0141016">
    <property type="term" value="F:G/T mismatch-specific thymine-DNA glycosylase activity"/>
    <property type="evidence" value="ECO:0007669"/>
    <property type="project" value="UniProtKB-EC"/>
</dbReference>
<dbReference type="InterPro" id="IPR003265">
    <property type="entry name" value="HhH-GPD_domain"/>
</dbReference>
<gene>
    <name evidence="13 15" type="primary">nth</name>
    <name evidence="15" type="ORF">RJ40_03735</name>
</gene>
<evidence type="ECO:0000313" key="16">
    <source>
        <dbReference type="Proteomes" id="UP001042704"/>
    </source>
</evidence>
<dbReference type="CDD" id="cd00056">
    <property type="entry name" value="ENDO3c"/>
    <property type="match status" value="1"/>
</dbReference>
<dbReference type="NCBIfam" id="TIGR01083">
    <property type="entry name" value="nth"/>
    <property type="match status" value="1"/>
</dbReference>
<evidence type="ECO:0000256" key="10">
    <source>
        <dbReference type="ARBA" id="ARBA00023239"/>
    </source>
</evidence>
<dbReference type="InterPro" id="IPR004036">
    <property type="entry name" value="Endonuclease-III-like_CS2"/>
</dbReference>
<evidence type="ECO:0000256" key="7">
    <source>
        <dbReference type="ARBA" id="ARBA00023014"/>
    </source>
</evidence>
<comment type="cofactor">
    <cofactor evidence="13">
        <name>[4Fe-4S] cluster</name>
        <dbReference type="ChEBI" id="CHEBI:49883"/>
    </cofactor>
    <text evidence="13">Binds 1 [4Fe-4S] cluster.</text>
</comment>
<keyword evidence="6 13" id="KW-0408">Iron</keyword>
<comment type="catalytic activity">
    <reaction evidence="13">
        <text>2'-deoxyribonucleotide-(2'-deoxyribose 5'-phosphate)-2'-deoxyribonucleotide-DNA = a 3'-end 2'-deoxyribonucleotide-(2,3-dehydro-2,3-deoxyribose 5'-phosphate)-DNA + a 5'-end 5'-phospho-2'-deoxyribonucleoside-DNA + H(+)</text>
        <dbReference type="Rhea" id="RHEA:66592"/>
        <dbReference type="Rhea" id="RHEA-COMP:13180"/>
        <dbReference type="Rhea" id="RHEA-COMP:16897"/>
        <dbReference type="Rhea" id="RHEA-COMP:17067"/>
        <dbReference type="ChEBI" id="CHEBI:15378"/>
        <dbReference type="ChEBI" id="CHEBI:136412"/>
        <dbReference type="ChEBI" id="CHEBI:157695"/>
        <dbReference type="ChEBI" id="CHEBI:167181"/>
        <dbReference type="EC" id="4.2.99.18"/>
    </reaction>
</comment>
<evidence type="ECO:0000256" key="12">
    <source>
        <dbReference type="ARBA" id="ARBA00052915"/>
    </source>
</evidence>
<evidence type="ECO:0000256" key="8">
    <source>
        <dbReference type="ARBA" id="ARBA00023125"/>
    </source>
</evidence>
<dbReference type="KEGG" id="maqe:RJ40_03735"/>
<dbReference type="PROSITE" id="PS01155">
    <property type="entry name" value="ENDONUCLEASE_III_2"/>
    <property type="match status" value="1"/>
</dbReference>
<dbReference type="PANTHER" id="PTHR10359">
    <property type="entry name" value="A/G-SPECIFIC ADENINE GLYCOSYLASE/ENDONUCLEASE III"/>
    <property type="match status" value="1"/>
</dbReference>
<keyword evidence="3 13" id="KW-0479">Metal-binding</keyword>
<protein>
    <recommendedName>
        <fullName evidence="13">Endonuclease III</fullName>
        <ecNumber evidence="13">4.2.99.18</ecNumber>
    </recommendedName>
    <alternativeName>
        <fullName evidence="13">DNA-(apurinic or apyrimidinic site) lyase</fullName>
    </alternativeName>
</protein>
<organism evidence="15 16">
    <name type="scientific">Methanofollis aquaemaris</name>
    <dbReference type="NCBI Taxonomy" id="126734"/>
    <lineage>
        <taxon>Archaea</taxon>
        <taxon>Methanobacteriati</taxon>
        <taxon>Methanobacteriota</taxon>
        <taxon>Stenosarchaea group</taxon>
        <taxon>Methanomicrobia</taxon>
        <taxon>Methanomicrobiales</taxon>
        <taxon>Methanomicrobiaceae</taxon>
        <taxon>Methanofollis</taxon>
    </lineage>
</organism>
<dbReference type="SMART" id="SM00525">
    <property type="entry name" value="FES"/>
    <property type="match status" value="1"/>
</dbReference>
<dbReference type="FunFam" id="1.10.1670.10:FF:000001">
    <property type="entry name" value="Endonuclease III"/>
    <property type="match status" value="1"/>
</dbReference>
<dbReference type="RefSeq" id="WP_265582024.1">
    <property type="nucleotide sequence ID" value="NZ_CP036172.1"/>
</dbReference>
<evidence type="ECO:0000256" key="5">
    <source>
        <dbReference type="ARBA" id="ARBA00022801"/>
    </source>
</evidence>
<feature type="binding site" evidence="13">
    <location>
        <position position="189"/>
    </location>
    <ligand>
        <name>[4Fe-4S] cluster</name>
        <dbReference type="ChEBI" id="CHEBI:49883"/>
    </ligand>
</feature>
<evidence type="ECO:0000256" key="1">
    <source>
        <dbReference type="ARBA" id="ARBA00008343"/>
    </source>
</evidence>
<reference evidence="15" key="1">
    <citation type="journal article" date="2001" name="Int. J. Syst. Evol. Microbiol.">
        <title>Methanofollis aquaemaris sp. nov., a methanogen isolated from an aquaculture fish pond.</title>
        <authorList>
            <person name="Lai M.C."/>
            <person name="Chen S.C."/>
        </authorList>
    </citation>
    <scope>NUCLEOTIDE SEQUENCE</scope>
    <source>
        <strain evidence="15">N2F9704</strain>
    </source>
</reference>
<keyword evidence="10 13" id="KW-0456">Lyase</keyword>
<keyword evidence="5 13" id="KW-0378">Hydrolase</keyword>